<evidence type="ECO:0000256" key="16">
    <source>
        <dbReference type="RuleBase" id="RU003515"/>
    </source>
</evidence>
<dbReference type="GO" id="GO:0043137">
    <property type="term" value="P:DNA replication, removal of RNA primer"/>
    <property type="evidence" value="ECO:0007669"/>
    <property type="project" value="TreeGrafter"/>
</dbReference>
<reference evidence="18 19" key="1">
    <citation type="submission" date="2020-08" db="EMBL/GenBank/DDBJ databases">
        <title>Bridging the membrane lipid divide: bacteria of the FCB group superphylum have the potential to synthesize archaeal ether lipids.</title>
        <authorList>
            <person name="Villanueva L."/>
            <person name="Von Meijenfeldt F.A.B."/>
            <person name="Westbye A.B."/>
            <person name="Yadav S."/>
            <person name="Hopmans E.C."/>
            <person name="Dutilh B.E."/>
            <person name="Sinninghe Damste J.S."/>
        </authorList>
    </citation>
    <scope>NUCLEOTIDE SEQUENCE [LARGE SCALE GENOMIC DNA]</scope>
    <source>
        <strain evidence="18">NIOZ-UU81</strain>
    </source>
</reference>
<evidence type="ECO:0000256" key="13">
    <source>
        <dbReference type="ARBA" id="ARBA00023211"/>
    </source>
</evidence>
<comment type="subcellular location">
    <subcellularLocation>
        <location evidence="4 14">Cytoplasm</location>
    </subcellularLocation>
</comment>
<dbReference type="EC" id="3.1.26.4" evidence="6 14"/>
<evidence type="ECO:0000256" key="10">
    <source>
        <dbReference type="ARBA" id="ARBA00022723"/>
    </source>
</evidence>
<evidence type="ECO:0000256" key="11">
    <source>
        <dbReference type="ARBA" id="ARBA00022759"/>
    </source>
</evidence>
<dbReference type="NCBIfam" id="NF000594">
    <property type="entry name" value="PRK00015.1-1"/>
    <property type="match status" value="1"/>
</dbReference>
<keyword evidence="10 14" id="KW-0479">Metal-binding</keyword>
<dbReference type="InterPro" id="IPR022898">
    <property type="entry name" value="RNase_HII"/>
</dbReference>
<feature type="binding site" evidence="14 15">
    <location>
        <position position="129"/>
    </location>
    <ligand>
        <name>a divalent metal cation</name>
        <dbReference type="ChEBI" id="CHEBI:60240"/>
    </ligand>
</feature>
<dbReference type="PANTHER" id="PTHR10954">
    <property type="entry name" value="RIBONUCLEASE H2 SUBUNIT A"/>
    <property type="match status" value="1"/>
</dbReference>
<dbReference type="PANTHER" id="PTHR10954:SF18">
    <property type="entry name" value="RIBONUCLEASE HII"/>
    <property type="match status" value="1"/>
</dbReference>
<dbReference type="GO" id="GO:0004523">
    <property type="term" value="F:RNA-DNA hybrid ribonuclease activity"/>
    <property type="evidence" value="ECO:0007669"/>
    <property type="project" value="UniProtKB-UniRule"/>
</dbReference>
<keyword evidence="9 14" id="KW-0540">Nuclease</keyword>
<dbReference type="Gene3D" id="3.30.420.10">
    <property type="entry name" value="Ribonuclease H-like superfamily/Ribonuclease H"/>
    <property type="match status" value="1"/>
</dbReference>
<evidence type="ECO:0000313" key="19">
    <source>
        <dbReference type="Proteomes" id="UP000599024"/>
    </source>
</evidence>
<dbReference type="NCBIfam" id="NF000595">
    <property type="entry name" value="PRK00015.1-3"/>
    <property type="match status" value="1"/>
</dbReference>
<proteinExistence type="inferred from homology"/>
<feature type="domain" description="RNase H type-2" evidence="17">
    <location>
        <begin position="28"/>
        <end position="215"/>
    </location>
</feature>
<gene>
    <name evidence="14" type="primary">rnhB</name>
    <name evidence="18" type="ORF">H8E79_03820</name>
</gene>
<dbReference type="Proteomes" id="UP000599024">
    <property type="component" value="Unassembled WGS sequence"/>
</dbReference>
<dbReference type="GO" id="GO:0030145">
    <property type="term" value="F:manganese ion binding"/>
    <property type="evidence" value="ECO:0007669"/>
    <property type="project" value="UniProtKB-UniRule"/>
</dbReference>
<comment type="cofactor">
    <cofactor evidence="14 15">
        <name>Mn(2+)</name>
        <dbReference type="ChEBI" id="CHEBI:29035"/>
    </cofactor>
    <cofactor evidence="14 15">
        <name>Mg(2+)</name>
        <dbReference type="ChEBI" id="CHEBI:18420"/>
    </cofactor>
    <text evidence="14 15">Manganese or magnesium. Binds 1 divalent metal ion per monomer in the absence of substrate. May bind a second metal ion after substrate binding.</text>
</comment>
<comment type="caution">
    <text evidence="18">The sequence shown here is derived from an EMBL/GenBank/DDBJ whole genome shotgun (WGS) entry which is preliminary data.</text>
</comment>
<dbReference type="EMBL" id="JACNLK010000033">
    <property type="protein sequence ID" value="MBC8208282.1"/>
    <property type="molecule type" value="Genomic_DNA"/>
</dbReference>
<feature type="binding site" evidence="14 15">
    <location>
        <position position="35"/>
    </location>
    <ligand>
        <name>a divalent metal cation</name>
        <dbReference type="ChEBI" id="CHEBI:60240"/>
    </ligand>
</feature>
<dbReference type="InterPro" id="IPR036397">
    <property type="entry name" value="RNaseH_sf"/>
</dbReference>
<keyword evidence="11 14" id="KW-0255">Endonuclease</keyword>
<dbReference type="CDD" id="cd07182">
    <property type="entry name" value="RNase_HII_bacteria_HII_like"/>
    <property type="match status" value="1"/>
</dbReference>
<name>A0A8J6TDH8_9BACT</name>
<comment type="function">
    <text evidence="3 14 16">Endonuclease that specifically degrades the RNA of RNA-DNA hybrids.</text>
</comment>
<evidence type="ECO:0000313" key="18">
    <source>
        <dbReference type="EMBL" id="MBC8208282.1"/>
    </source>
</evidence>
<dbReference type="Pfam" id="PF01351">
    <property type="entry name" value="RNase_HII"/>
    <property type="match status" value="1"/>
</dbReference>
<keyword evidence="13 14" id="KW-0464">Manganese</keyword>
<evidence type="ECO:0000256" key="8">
    <source>
        <dbReference type="ARBA" id="ARBA00022490"/>
    </source>
</evidence>
<keyword evidence="12 14" id="KW-0378">Hydrolase</keyword>
<sequence length="215" mass="23663">MEAVLSSIVHRADDTYLYEQTLHNHGYPTVAGLDEAGRGPLAGPVVAACVILPRECNHSLFLDSKKLSASRRQTLARSLHDIKAAIGIGIVSHQTIDQINILQASLLAMRRAVDNLPSLQQAPDFLLIDGKFSIPIDIPQQALIKGESKSASIAAASIIAKTHRDALMAELDKKYPIYQFSRHQGYPTKAHRQAIVDHGPCPYHRKTFKGVREFV</sequence>
<comment type="catalytic activity">
    <reaction evidence="1 14 15 16">
        <text>Endonucleolytic cleavage to 5'-phosphomonoester.</text>
        <dbReference type="EC" id="3.1.26.4"/>
    </reaction>
</comment>
<dbReference type="GO" id="GO:0032299">
    <property type="term" value="C:ribonuclease H2 complex"/>
    <property type="evidence" value="ECO:0007669"/>
    <property type="project" value="TreeGrafter"/>
</dbReference>
<dbReference type="GO" id="GO:0003723">
    <property type="term" value="F:RNA binding"/>
    <property type="evidence" value="ECO:0007669"/>
    <property type="project" value="UniProtKB-UniRule"/>
</dbReference>
<comment type="cofactor">
    <cofactor evidence="2">
        <name>Mg(2+)</name>
        <dbReference type="ChEBI" id="CHEBI:18420"/>
    </cofactor>
</comment>
<evidence type="ECO:0000256" key="9">
    <source>
        <dbReference type="ARBA" id="ARBA00022722"/>
    </source>
</evidence>
<evidence type="ECO:0000256" key="2">
    <source>
        <dbReference type="ARBA" id="ARBA00001946"/>
    </source>
</evidence>
<dbReference type="PROSITE" id="PS51975">
    <property type="entry name" value="RNASE_H_2"/>
    <property type="match status" value="1"/>
</dbReference>
<evidence type="ECO:0000256" key="12">
    <source>
        <dbReference type="ARBA" id="ARBA00022801"/>
    </source>
</evidence>
<evidence type="ECO:0000256" key="15">
    <source>
        <dbReference type="PROSITE-ProRule" id="PRU01319"/>
    </source>
</evidence>
<evidence type="ECO:0000256" key="4">
    <source>
        <dbReference type="ARBA" id="ARBA00004496"/>
    </source>
</evidence>
<evidence type="ECO:0000256" key="6">
    <source>
        <dbReference type="ARBA" id="ARBA00012180"/>
    </source>
</evidence>
<dbReference type="InterPro" id="IPR024567">
    <property type="entry name" value="RNase_HII/HIII_dom"/>
</dbReference>
<comment type="similarity">
    <text evidence="5 14 16">Belongs to the RNase HII family.</text>
</comment>
<dbReference type="InterPro" id="IPR001352">
    <property type="entry name" value="RNase_HII/HIII"/>
</dbReference>
<accession>A0A8J6TDH8</accession>
<feature type="binding site" evidence="14 15">
    <location>
        <position position="34"/>
    </location>
    <ligand>
        <name>a divalent metal cation</name>
        <dbReference type="ChEBI" id="CHEBI:60240"/>
    </ligand>
</feature>
<dbReference type="HAMAP" id="MF_00052_B">
    <property type="entry name" value="RNase_HII_B"/>
    <property type="match status" value="1"/>
</dbReference>
<evidence type="ECO:0000256" key="7">
    <source>
        <dbReference type="ARBA" id="ARBA00019179"/>
    </source>
</evidence>
<organism evidence="18 19">
    <name type="scientific">Candidatus Desulfatifera sulfidica</name>
    <dbReference type="NCBI Taxonomy" id="2841691"/>
    <lineage>
        <taxon>Bacteria</taxon>
        <taxon>Pseudomonadati</taxon>
        <taxon>Thermodesulfobacteriota</taxon>
        <taxon>Desulfobulbia</taxon>
        <taxon>Desulfobulbales</taxon>
        <taxon>Desulfobulbaceae</taxon>
        <taxon>Candidatus Desulfatifera</taxon>
    </lineage>
</organism>
<dbReference type="InterPro" id="IPR012337">
    <property type="entry name" value="RNaseH-like_sf"/>
</dbReference>
<protein>
    <recommendedName>
        <fullName evidence="7 14">Ribonuclease HII</fullName>
        <shortName evidence="14">RNase HII</shortName>
        <ecNumber evidence="6 14">3.1.26.4</ecNumber>
    </recommendedName>
</protein>
<evidence type="ECO:0000256" key="5">
    <source>
        <dbReference type="ARBA" id="ARBA00007383"/>
    </source>
</evidence>
<dbReference type="GO" id="GO:0006298">
    <property type="term" value="P:mismatch repair"/>
    <property type="evidence" value="ECO:0007669"/>
    <property type="project" value="TreeGrafter"/>
</dbReference>
<keyword evidence="8 14" id="KW-0963">Cytoplasm</keyword>
<dbReference type="SUPFAM" id="SSF53098">
    <property type="entry name" value="Ribonuclease H-like"/>
    <property type="match status" value="1"/>
</dbReference>
<evidence type="ECO:0000256" key="1">
    <source>
        <dbReference type="ARBA" id="ARBA00000077"/>
    </source>
</evidence>
<evidence type="ECO:0000259" key="17">
    <source>
        <dbReference type="PROSITE" id="PS51975"/>
    </source>
</evidence>
<dbReference type="AlphaFoldDB" id="A0A8J6TDH8"/>
<evidence type="ECO:0000256" key="3">
    <source>
        <dbReference type="ARBA" id="ARBA00004065"/>
    </source>
</evidence>
<evidence type="ECO:0000256" key="14">
    <source>
        <dbReference type="HAMAP-Rule" id="MF_00052"/>
    </source>
</evidence>
<dbReference type="GO" id="GO:0005737">
    <property type="term" value="C:cytoplasm"/>
    <property type="evidence" value="ECO:0007669"/>
    <property type="project" value="UniProtKB-SubCell"/>
</dbReference>